<evidence type="ECO:0000256" key="1">
    <source>
        <dbReference type="SAM" id="MobiDB-lite"/>
    </source>
</evidence>
<keyword evidence="3" id="KW-0732">Signal</keyword>
<proteinExistence type="predicted"/>
<keyword evidence="5" id="KW-1185">Reference proteome</keyword>
<accession>A0A4U5VWQ6</accession>
<sequence>MTFTFLVFLIFTVKVTGYHAEQSELICSKKPIVALAVHGGEDILPPADGRGLSSGAVAGIVIAVIVGLAGIGIGLFVWMRRKNAEQNAGDDGGRSSEDDDQVNIPLNDLGDNADN</sequence>
<evidence type="ECO:0000256" key="3">
    <source>
        <dbReference type="SAM" id="SignalP"/>
    </source>
</evidence>
<feature type="signal peptide" evidence="3">
    <location>
        <begin position="1"/>
        <end position="17"/>
    </location>
</feature>
<keyword evidence="2" id="KW-0812">Transmembrane</keyword>
<organism evidence="4 5">
    <name type="scientific">Collichthys lucidus</name>
    <name type="common">Big head croaker</name>
    <name type="synonym">Sciaena lucida</name>
    <dbReference type="NCBI Taxonomy" id="240159"/>
    <lineage>
        <taxon>Eukaryota</taxon>
        <taxon>Metazoa</taxon>
        <taxon>Chordata</taxon>
        <taxon>Craniata</taxon>
        <taxon>Vertebrata</taxon>
        <taxon>Euteleostomi</taxon>
        <taxon>Actinopterygii</taxon>
        <taxon>Neopterygii</taxon>
        <taxon>Teleostei</taxon>
        <taxon>Neoteleostei</taxon>
        <taxon>Acanthomorphata</taxon>
        <taxon>Eupercaria</taxon>
        <taxon>Sciaenidae</taxon>
        <taxon>Collichthys</taxon>
    </lineage>
</organism>
<evidence type="ECO:0000313" key="4">
    <source>
        <dbReference type="EMBL" id="TKS93287.1"/>
    </source>
</evidence>
<name>A0A4U5VWQ6_COLLU</name>
<gene>
    <name evidence="4" type="ORF">D9C73_026726</name>
</gene>
<reference evidence="4 5" key="1">
    <citation type="submission" date="2019-01" db="EMBL/GenBank/DDBJ databases">
        <title>Genome Assembly of Collichthys lucidus.</title>
        <authorList>
            <person name="Cai M."/>
            <person name="Xiao S."/>
        </authorList>
    </citation>
    <scope>NUCLEOTIDE SEQUENCE [LARGE SCALE GENOMIC DNA]</scope>
    <source>
        <strain evidence="4">JT15FE1705JMU</strain>
        <tissue evidence="4">Muscle</tissue>
    </source>
</reference>
<dbReference type="EMBL" id="CM014101">
    <property type="protein sequence ID" value="TKS93287.1"/>
    <property type="molecule type" value="Genomic_DNA"/>
</dbReference>
<dbReference type="AlphaFoldDB" id="A0A4U5VWQ6"/>
<evidence type="ECO:0000313" key="5">
    <source>
        <dbReference type="Proteomes" id="UP000298787"/>
    </source>
</evidence>
<protein>
    <submittedName>
        <fullName evidence="4">Uncharacterized protein</fullName>
    </submittedName>
</protein>
<keyword evidence="2" id="KW-0472">Membrane</keyword>
<evidence type="ECO:0000256" key="2">
    <source>
        <dbReference type="SAM" id="Phobius"/>
    </source>
</evidence>
<dbReference type="Proteomes" id="UP000298787">
    <property type="component" value="Chromosome 24"/>
</dbReference>
<feature type="transmembrane region" description="Helical" evidence="2">
    <location>
        <begin position="56"/>
        <end position="78"/>
    </location>
</feature>
<feature type="chain" id="PRO_5020407981" evidence="3">
    <location>
        <begin position="18"/>
        <end position="115"/>
    </location>
</feature>
<keyword evidence="2" id="KW-1133">Transmembrane helix</keyword>
<feature type="region of interest" description="Disordered" evidence="1">
    <location>
        <begin position="86"/>
        <end position="115"/>
    </location>
</feature>